<name>A0A5B7E4R1_PORTR</name>
<keyword evidence="2" id="KW-1185">Reference proteome</keyword>
<evidence type="ECO:0000313" key="2">
    <source>
        <dbReference type="Proteomes" id="UP000324222"/>
    </source>
</evidence>
<dbReference type="Proteomes" id="UP000324222">
    <property type="component" value="Unassembled WGS sequence"/>
</dbReference>
<protein>
    <submittedName>
        <fullName evidence="1">Uncharacterized protein</fullName>
    </submittedName>
</protein>
<evidence type="ECO:0000313" key="1">
    <source>
        <dbReference type="EMBL" id="MPC28980.1"/>
    </source>
</evidence>
<sequence>MDRQGEVVCGKSSYLASLSSRRFLNSSEADEGGPRLSGVWRVFRPQCCWSPARNEAGDLQNSAEIRLKSNKSYNWNCLGNFCKAIDGSCEWLSNTDRKEY</sequence>
<comment type="caution">
    <text evidence="1">The sequence shown here is derived from an EMBL/GenBank/DDBJ whole genome shotgun (WGS) entry which is preliminary data.</text>
</comment>
<reference evidence="1 2" key="1">
    <citation type="submission" date="2019-05" db="EMBL/GenBank/DDBJ databases">
        <title>Another draft genome of Portunus trituberculatus and its Hox gene families provides insights of decapod evolution.</title>
        <authorList>
            <person name="Jeong J.-H."/>
            <person name="Song I."/>
            <person name="Kim S."/>
            <person name="Choi T."/>
            <person name="Kim D."/>
            <person name="Ryu S."/>
            <person name="Kim W."/>
        </authorList>
    </citation>
    <scope>NUCLEOTIDE SEQUENCE [LARGE SCALE GENOMIC DNA]</scope>
    <source>
        <tissue evidence="1">Muscle</tissue>
    </source>
</reference>
<proteinExistence type="predicted"/>
<dbReference type="EMBL" id="VSRR010001996">
    <property type="protein sequence ID" value="MPC28980.1"/>
    <property type="molecule type" value="Genomic_DNA"/>
</dbReference>
<accession>A0A5B7E4R1</accession>
<dbReference type="AlphaFoldDB" id="A0A5B7E4R1"/>
<gene>
    <name evidence="1" type="ORF">E2C01_022195</name>
</gene>
<organism evidence="1 2">
    <name type="scientific">Portunus trituberculatus</name>
    <name type="common">Swimming crab</name>
    <name type="synonym">Neptunus trituberculatus</name>
    <dbReference type="NCBI Taxonomy" id="210409"/>
    <lineage>
        <taxon>Eukaryota</taxon>
        <taxon>Metazoa</taxon>
        <taxon>Ecdysozoa</taxon>
        <taxon>Arthropoda</taxon>
        <taxon>Crustacea</taxon>
        <taxon>Multicrustacea</taxon>
        <taxon>Malacostraca</taxon>
        <taxon>Eumalacostraca</taxon>
        <taxon>Eucarida</taxon>
        <taxon>Decapoda</taxon>
        <taxon>Pleocyemata</taxon>
        <taxon>Brachyura</taxon>
        <taxon>Eubrachyura</taxon>
        <taxon>Portunoidea</taxon>
        <taxon>Portunidae</taxon>
        <taxon>Portuninae</taxon>
        <taxon>Portunus</taxon>
    </lineage>
</organism>